<dbReference type="GO" id="GO:0003676">
    <property type="term" value="F:nucleic acid binding"/>
    <property type="evidence" value="ECO:0007669"/>
    <property type="project" value="InterPro"/>
</dbReference>
<dbReference type="PANTHER" id="PTHR42648:SF26">
    <property type="entry name" value="INTEGRASE CATALYTIC DOMAIN-CONTAINING PROTEIN"/>
    <property type="match status" value="1"/>
</dbReference>
<evidence type="ECO:0000313" key="4">
    <source>
        <dbReference type="Proteomes" id="UP001152484"/>
    </source>
</evidence>
<feature type="compositionally biased region" description="Polar residues" evidence="1">
    <location>
        <begin position="368"/>
        <end position="377"/>
    </location>
</feature>
<dbReference type="Gene3D" id="3.30.420.10">
    <property type="entry name" value="Ribonuclease H-like superfamily/Ribonuclease H"/>
    <property type="match status" value="1"/>
</dbReference>
<dbReference type="AlphaFoldDB" id="A0A9P0YVL2"/>
<evidence type="ECO:0000259" key="2">
    <source>
        <dbReference type="PROSITE" id="PS50994"/>
    </source>
</evidence>
<dbReference type="PANTHER" id="PTHR42648">
    <property type="entry name" value="TRANSPOSASE, PUTATIVE-RELATED"/>
    <property type="match status" value="1"/>
</dbReference>
<dbReference type="InterPro" id="IPR025724">
    <property type="entry name" value="GAG-pre-integrase_dom"/>
</dbReference>
<dbReference type="PROSITE" id="PS50994">
    <property type="entry name" value="INTEGRASE"/>
    <property type="match status" value="1"/>
</dbReference>
<dbReference type="InterPro" id="IPR001584">
    <property type="entry name" value="Integrase_cat-core"/>
</dbReference>
<sequence length="444" mass="49428">MKTITREPYSFRQTNKDSVYPFPATYQPPASLALKTTLVSGPVWHNRLGHCGDHILLSLTKNKFISSTSTFSHDCVSCKLGKSHRIPFQDVIHNFIASLQLIHSYVWQSPILSNLEFKYYVSFIDDFSRFTWVYPMHKKSEVFTHFCNFQNLVENLFDCKIKCFQSDGGGEFVNSSFQNHFLKCGILFRKSCPDTPAQNGVAERKHRHLLELARTLLQEAKLPPTFWVDALYTATYIINRLPTSILRGLSSFEILFQKSPDYNFFRVFGCACFPNFVASSSNKLSPRSIMCVFLGYAPGYKGYGCLNPRTGRVYIIRDVVFHETSFPYSDLCTSTSSSLPAALPPWTLPTAPLFPPTSTTLPAPPSNMPETKSSTLPTFPHAATSAPPSPYGTSPQITPSDTPLLSSPSSASTSPAQSPFPDLDPSPQQPIPTTSPPPCKPYGS</sequence>
<dbReference type="InterPro" id="IPR012337">
    <property type="entry name" value="RNaseH-like_sf"/>
</dbReference>
<dbReference type="OrthoDB" id="1938465at2759"/>
<dbReference type="SUPFAM" id="SSF53098">
    <property type="entry name" value="Ribonuclease H-like"/>
    <property type="match status" value="1"/>
</dbReference>
<dbReference type="InterPro" id="IPR057670">
    <property type="entry name" value="SH3_retrovirus"/>
</dbReference>
<keyword evidence="4" id="KW-1185">Reference proteome</keyword>
<dbReference type="InterPro" id="IPR039537">
    <property type="entry name" value="Retrotran_Ty1/copia-like"/>
</dbReference>
<evidence type="ECO:0000256" key="1">
    <source>
        <dbReference type="SAM" id="MobiDB-lite"/>
    </source>
</evidence>
<evidence type="ECO:0000313" key="3">
    <source>
        <dbReference type="EMBL" id="CAH9077265.1"/>
    </source>
</evidence>
<feature type="domain" description="Integrase catalytic" evidence="2">
    <location>
        <begin position="99"/>
        <end position="259"/>
    </location>
</feature>
<feature type="region of interest" description="Disordered" evidence="1">
    <location>
        <begin position="354"/>
        <end position="444"/>
    </location>
</feature>
<comment type="caution">
    <text evidence="3">The sequence shown here is derived from an EMBL/GenBank/DDBJ whole genome shotgun (WGS) entry which is preliminary data.</text>
</comment>
<gene>
    <name evidence="3" type="ORF">CEURO_LOCUS6247</name>
</gene>
<dbReference type="Pfam" id="PF25597">
    <property type="entry name" value="SH3_retrovirus"/>
    <property type="match status" value="1"/>
</dbReference>
<dbReference type="Proteomes" id="UP001152484">
    <property type="component" value="Unassembled WGS sequence"/>
</dbReference>
<organism evidence="3 4">
    <name type="scientific">Cuscuta europaea</name>
    <name type="common">European dodder</name>
    <dbReference type="NCBI Taxonomy" id="41803"/>
    <lineage>
        <taxon>Eukaryota</taxon>
        <taxon>Viridiplantae</taxon>
        <taxon>Streptophyta</taxon>
        <taxon>Embryophyta</taxon>
        <taxon>Tracheophyta</taxon>
        <taxon>Spermatophyta</taxon>
        <taxon>Magnoliopsida</taxon>
        <taxon>eudicotyledons</taxon>
        <taxon>Gunneridae</taxon>
        <taxon>Pentapetalae</taxon>
        <taxon>asterids</taxon>
        <taxon>lamiids</taxon>
        <taxon>Solanales</taxon>
        <taxon>Convolvulaceae</taxon>
        <taxon>Cuscuteae</taxon>
        <taxon>Cuscuta</taxon>
        <taxon>Cuscuta subgen. Cuscuta</taxon>
    </lineage>
</organism>
<feature type="compositionally biased region" description="Low complexity" evidence="1">
    <location>
        <begin position="399"/>
        <end position="421"/>
    </location>
</feature>
<dbReference type="GO" id="GO:0015074">
    <property type="term" value="P:DNA integration"/>
    <property type="evidence" value="ECO:0007669"/>
    <property type="project" value="InterPro"/>
</dbReference>
<proteinExistence type="predicted"/>
<reference evidence="3" key="1">
    <citation type="submission" date="2022-07" db="EMBL/GenBank/DDBJ databases">
        <authorList>
            <person name="Macas J."/>
            <person name="Novak P."/>
            <person name="Neumann P."/>
        </authorList>
    </citation>
    <scope>NUCLEOTIDE SEQUENCE</scope>
</reference>
<accession>A0A9P0YVL2</accession>
<feature type="compositionally biased region" description="Pro residues" evidence="1">
    <location>
        <begin position="422"/>
        <end position="444"/>
    </location>
</feature>
<name>A0A9P0YVL2_CUSEU</name>
<protein>
    <recommendedName>
        <fullName evidence="2">Integrase catalytic domain-containing protein</fullName>
    </recommendedName>
</protein>
<dbReference type="EMBL" id="CAMAPE010000010">
    <property type="protein sequence ID" value="CAH9077265.1"/>
    <property type="molecule type" value="Genomic_DNA"/>
</dbReference>
<dbReference type="Pfam" id="PF13976">
    <property type="entry name" value="gag_pre-integrs"/>
    <property type="match status" value="1"/>
</dbReference>
<dbReference type="InterPro" id="IPR036397">
    <property type="entry name" value="RNaseH_sf"/>
</dbReference>